<evidence type="ECO:0000313" key="6">
    <source>
        <dbReference type="EMBL" id="SFH18939.1"/>
    </source>
</evidence>
<evidence type="ECO:0000256" key="3">
    <source>
        <dbReference type="ARBA" id="ARBA00023136"/>
    </source>
</evidence>
<keyword evidence="3 4" id="KW-0472">Membrane</keyword>
<dbReference type="EMBL" id="FOPK01000016">
    <property type="protein sequence ID" value="SFH18939.1"/>
    <property type="molecule type" value="Genomic_DNA"/>
</dbReference>
<feature type="transmembrane region" description="Helical" evidence="4">
    <location>
        <begin position="212"/>
        <end position="236"/>
    </location>
</feature>
<evidence type="ECO:0000313" key="8">
    <source>
        <dbReference type="Proteomes" id="UP000199140"/>
    </source>
</evidence>
<dbReference type="GO" id="GO:0022857">
    <property type="term" value="F:transmembrane transporter activity"/>
    <property type="evidence" value="ECO:0007669"/>
    <property type="project" value="InterPro"/>
</dbReference>
<feature type="transmembrane region" description="Helical" evidence="4">
    <location>
        <begin position="303"/>
        <end position="326"/>
    </location>
</feature>
<feature type="transmembrane region" description="Helical" evidence="4">
    <location>
        <begin position="276"/>
        <end position="297"/>
    </location>
</feature>
<dbReference type="PANTHER" id="PTHR11360:SF308">
    <property type="entry name" value="BLL3089 PROTEIN"/>
    <property type="match status" value="1"/>
</dbReference>
<evidence type="ECO:0000256" key="2">
    <source>
        <dbReference type="ARBA" id="ARBA00022989"/>
    </source>
</evidence>
<dbReference type="PANTHER" id="PTHR11360">
    <property type="entry name" value="MONOCARBOXYLATE TRANSPORTER"/>
    <property type="match status" value="1"/>
</dbReference>
<dbReference type="Proteomes" id="UP000199140">
    <property type="component" value="Unassembled WGS sequence"/>
</dbReference>
<feature type="transmembrane region" description="Helical" evidence="4">
    <location>
        <begin position="364"/>
        <end position="386"/>
    </location>
</feature>
<feature type="transmembrane region" description="Helical" evidence="4">
    <location>
        <begin position="7"/>
        <end position="31"/>
    </location>
</feature>
<feature type="transmembrane region" description="Helical" evidence="4">
    <location>
        <begin position="76"/>
        <end position="97"/>
    </location>
</feature>
<keyword evidence="7" id="KW-1185">Reference proteome</keyword>
<keyword evidence="2 4" id="KW-1133">Transmembrane helix</keyword>
<dbReference type="Proteomes" id="UP000185487">
    <property type="component" value="Chromosome"/>
</dbReference>
<reference evidence="5 7" key="1">
    <citation type="submission" date="2016-04" db="EMBL/GenBank/DDBJ databases">
        <title>Complete genome sequencing and analysis of CBMB27, Methylobacterium phyllosphaerae isolated from leaf tissues of rice (Oryza sativa L.).</title>
        <authorList>
            <person name="Lee Y."/>
            <person name="Hwangbo K."/>
            <person name="Chung H."/>
            <person name="Yoo J."/>
            <person name="Kim K.Y."/>
            <person name="Sa T.M."/>
            <person name="Um Y."/>
            <person name="Madhaiyan M."/>
        </authorList>
    </citation>
    <scope>NUCLEOTIDE SEQUENCE [LARGE SCALE GENOMIC DNA]</scope>
    <source>
        <strain evidence="5 7">CBMB27</strain>
    </source>
</reference>
<protein>
    <submittedName>
        <fullName evidence="5">Clustering-based subsystem</fullName>
    </submittedName>
    <submittedName>
        <fullName evidence="6">Predicted arabinose efflux permease, MFS family</fullName>
    </submittedName>
</protein>
<proteinExistence type="predicted"/>
<dbReference type="InterPro" id="IPR050327">
    <property type="entry name" value="Proton-linked_MCT"/>
</dbReference>
<keyword evidence="1 4" id="KW-0812">Transmembrane</keyword>
<dbReference type="RefSeq" id="WP_075381605.1">
    <property type="nucleotide sequence ID" value="NZ_CP015367.1"/>
</dbReference>
<evidence type="ECO:0000256" key="1">
    <source>
        <dbReference type="ARBA" id="ARBA00022692"/>
    </source>
</evidence>
<accession>A0AAE8L7L6</accession>
<evidence type="ECO:0000256" key="4">
    <source>
        <dbReference type="SAM" id="Phobius"/>
    </source>
</evidence>
<reference evidence="6 8" key="2">
    <citation type="submission" date="2016-10" db="EMBL/GenBank/DDBJ databases">
        <authorList>
            <person name="Varghese N."/>
            <person name="Submissions S."/>
        </authorList>
    </citation>
    <scope>NUCLEOTIDE SEQUENCE [LARGE SCALE GENOMIC DNA]</scope>
    <source>
        <strain evidence="6 8">CBMB27</strain>
    </source>
</reference>
<dbReference type="KEGG" id="mphy:MCBMB27_05283"/>
<organism evidence="6 8">
    <name type="scientific">Methylobacterium phyllosphaerae</name>
    <dbReference type="NCBI Taxonomy" id="418223"/>
    <lineage>
        <taxon>Bacteria</taxon>
        <taxon>Pseudomonadati</taxon>
        <taxon>Pseudomonadota</taxon>
        <taxon>Alphaproteobacteria</taxon>
        <taxon>Hyphomicrobiales</taxon>
        <taxon>Methylobacteriaceae</taxon>
        <taxon>Methylobacterium</taxon>
    </lineage>
</organism>
<dbReference type="EMBL" id="CP015367">
    <property type="protein sequence ID" value="APT34574.1"/>
    <property type="molecule type" value="Genomic_DNA"/>
</dbReference>
<dbReference type="AlphaFoldDB" id="A0AAE8L7L6"/>
<gene>
    <name evidence="5" type="ORF">MCBMB27_05283</name>
    <name evidence="6" type="ORF">SAMN05192567_11614</name>
</gene>
<sequence>MSGERRWPVVSALGVVEILAWGSSFYLPAVLAGPIAESTGWPLAWVVGGLALGLLVAAIASPYVGTAIHRHGGRPVLALAALFLAAGLTTLALAPALPVYLAGWLLLGAGMGCGLYDPAFATLGRLYGSTARPAITSLTLWGGFASTVCWPLSAFLVAHVGWRGACFAYAALHLVVTLPLVLLLVPKPPPLPATTEDRKSDAISLTARERRVFLLLAGVLILGGAIMALVSVHLITLLQARGVALASAVSYGALIGPAQVGARIVEISFKGRHHPLWTLTAAFVLVALGLTLLALGLPGVGLWLVLYGGGNGIYSIARGTVPLALFGPARYPLVVGRLARPGLIAQALAPPAGAYVLTHASADVLWWILPVLALANLGLITGLWTLRRSAVAAAT</sequence>
<dbReference type="InterPro" id="IPR036259">
    <property type="entry name" value="MFS_trans_sf"/>
</dbReference>
<dbReference type="SUPFAM" id="SSF103473">
    <property type="entry name" value="MFS general substrate transporter"/>
    <property type="match status" value="1"/>
</dbReference>
<feature type="transmembrane region" description="Helical" evidence="4">
    <location>
        <begin position="242"/>
        <end position="264"/>
    </location>
</feature>
<dbReference type="Gene3D" id="1.20.1250.20">
    <property type="entry name" value="MFS general substrate transporter like domains"/>
    <property type="match status" value="1"/>
</dbReference>
<feature type="transmembrane region" description="Helical" evidence="4">
    <location>
        <begin position="138"/>
        <end position="161"/>
    </location>
</feature>
<feature type="transmembrane region" description="Helical" evidence="4">
    <location>
        <begin position="43"/>
        <end position="64"/>
    </location>
</feature>
<evidence type="ECO:0000313" key="7">
    <source>
        <dbReference type="Proteomes" id="UP000185487"/>
    </source>
</evidence>
<evidence type="ECO:0000313" key="5">
    <source>
        <dbReference type="EMBL" id="APT34574.1"/>
    </source>
</evidence>
<feature type="transmembrane region" description="Helical" evidence="4">
    <location>
        <begin position="167"/>
        <end position="185"/>
    </location>
</feature>
<dbReference type="InterPro" id="IPR011701">
    <property type="entry name" value="MFS"/>
</dbReference>
<dbReference type="Pfam" id="PF07690">
    <property type="entry name" value="MFS_1"/>
    <property type="match status" value="1"/>
</dbReference>
<name>A0AAE8L7L6_9HYPH</name>